<evidence type="ECO:0000256" key="2">
    <source>
        <dbReference type="SAM" id="Phobius"/>
    </source>
</evidence>
<dbReference type="GO" id="GO:0032259">
    <property type="term" value="P:methylation"/>
    <property type="evidence" value="ECO:0007669"/>
    <property type="project" value="UniProtKB-KW"/>
</dbReference>
<protein>
    <submittedName>
        <fullName evidence="4">Leader peptidase (Prepilin peptidase)/N-methyltransferase</fullName>
    </submittedName>
</protein>
<comment type="similarity">
    <text evidence="1">Belongs to the peptidase A24 family.</text>
</comment>
<gene>
    <name evidence="4" type="ORF">ATL31_3198</name>
</gene>
<proteinExistence type="inferred from homology"/>
<feature type="transmembrane region" description="Helical" evidence="2">
    <location>
        <begin position="69"/>
        <end position="87"/>
    </location>
</feature>
<dbReference type="PANTHER" id="PTHR30487">
    <property type="entry name" value="TYPE 4 PREPILIN-LIKE PROTEINS LEADER PEPTIDE-PROCESSING ENZYME"/>
    <property type="match status" value="1"/>
</dbReference>
<dbReference type="Proteomes" id="UP000233781">
    <property type="component" value="Unassembled WGS sequence"/>
</dbReference>
<feature type="transmembrane region" description="Helical" evidence="2">
    <location>
        <begin position="162"/>
        <end position="190"/>
    </location>
</feature>
<sequence>MSPWWVVVLCALVMGAVGHLTGRELATGGYRIREDEAEHPTGRPWWPGLATGALAALAAAAVGDLAHWAALPAFLLFAWLTVGLVWIDLDVHRLPVGLVVPTGGALLVLLAVASLASGDSRWLGGVVGAVVMGGFYLLLGLLPGGGVGGGDIRLAPVIGALLGWLSLGHLFVGMAAGFLIGGVTAVVLLLGRRVGLKSSIAYGPAMCLGAWVAVGATSRIATALVGG</sequence>
<feature type="domain" description="Prepilin type IV endopeptidase peptidase" evidence="3">
    <location>
        <begin position="76"/>
        <end position="184"/>
    </location>
</feature>
<feature type="transmembrane region" description="Helical" evidence="2">
    <location>
        <begin position="202"/>
        <end position="225"/>
    </location>
</feature>
<feature type="transmembrane region" description="Helical" evidence="2">
    <location>
        <begin position="93"/>
        <end position="115"/>
    </location>
</feature>
<dbReference type="EMBL" id="PJNE01000001">
    <property type="protein sequence ID" value="PKW28332.1"/>
    <property type="molecule type" value="Genomic_DNA"/>
</dbReference>
<keyword evidence="2" id="KW-0472">Membrane</keyword>
<dbReference type="InterPro" id="IPR000045">
    <property type="entry name" value="Prepilin_IV_endopep_pep"/>
</dbReference>
<dbReference type="Gene3D" id="1.20.120.1220">
    <property type="match status" value="1"/>
</dbReference>
<comment type="caution">
    <text evidence="4">The sequence shown here is derived from an EMBL/GenBank/DDBJ whole genome shotgun (WGS) entry which is preliminary data.</text>
</comment>
<keyword evidence="4" id="KW-0489">Methyltransferase</keyword>
<accession>A0A2N3YN95</accession>
<organism evidence="4 5">
    <name type="scientific">Phycicoccus duodecadis</name>
    <dbReference type="NCBI Taxonomy" id="173053"/>
    <lineage>
        <taxon>Bacteria</taxon>
        <taxon>Bacillati</taxon>
        <taxon>Actinomycetota</taxon>
        <taxon>Actinomycetes</taxon>
        <taxon>Micrococcales</taxon>
        <taxon>Intrasporangiaceae</taxon>
        <taxon>Phycicoccus</taxon>
    </lineage>
</organism>
<evidence type="ECO:0000313" key="5">
    <source>
        <dbReference type="Proteomes" id="UP000233781"/>
    </source>
</evidence>
<feature type="transmembrane region" description="Helical" evidence="2">
    <location>
        <begin position="122"/>
        <end position="142"/>
    </location>
</feature>
<dbReference type="PANTHER" id="PTHR30487:SF0">
    <property type="entry name" value="PREPILIN LEADER PEPTIDASE_N-METHYLTRANSFERASE-RELATED"/>
    <property type="match status" value="1"/>
</dbReference>
<evidence type="ECO:0000313" key="4">
    <source>
        <dbReference type="EMBL" id="PKW28332.1"/>
    </source>
</evidence>
<keyword evidence="5" id="KW-1185">Reference proteome</keyword>
<dbReference type="GO" id="GO:0004190">
    <property type="term" value="F:aspartic-type endopeptidase activity"/>
    <property type="evidence" value="ECO:0007669"/>
    <property type="project" value="InterPro"/>
</dbReference>
<keyword evidence="4" id="KW-0808">Transferase</keyword>
<dbReference type="GO" id="GO:0005886">
    <property type="term" value="C:plasma membrane"/>
    <property type="evidence" value="ECO:0007669"/>
    <property type="project" value="TreeGrafter"/>
</dbReference>
<dbReference type="InterPro" id="IPR050882">
    <property type="entry name" value="Prepilin_peptidase/N-MTase"/>
</dbReference>
<evidence type="ECO:0000259" key="3">
    <source>
        <dbReference type="Pfam" id="PF01478"/>
    </source>
</evidence>
<keyword evidence="2" id="KW-0812">Transmembrane</keyword>
<dbReference type="OrthoDB" id="2087435at2"/>
<dbReference type="Pfam" id="PF01478">
    <property type="entry name" value="Peptidase_A24"/>
    <property type="match status" value="1"/>
</dbReference>
<dbReference type="GO" id="GO:0006465">
    <property type="term" value="P:signal peptide processing"/>
    <property type="evidence" value="ECO:0007669"/>
    <property type="project" value="TreeGrafter"/>
</dbReference>
<dbReference type="AlphaFoldDB" id="A0A2N3YN95"/>
<reference evidence="4 5" key="1">
    <citation type="submission" date="2017-12" db="EMBL/GenBank/DDBJ databases">
        <title>Sequencing the genomes of 1000 Actinobacteria strains.</title>
        <authorList>
            <person name="Klenk H.-P."/>
        </authorList>
    </citation>
    <scope>NUCLEOTIDE SEQUENCE [LARGE SCALE GENOMIC DNA]</scope>
    <source>
        <strain evidence="4 5">DSM 12806</strain>
    </source>
</reference>
<dbReference type="GO" id="GO:0008168">
    <property type="term" value="F:methyltransferase activity"/>
    <property type="evidence" value="ECO:0007669"/>
    <property type="project" value="UniProtKB-KW"/>
</dbReference>
<evidence type="ECO:0000256" key="1">
    <source>
        <dbReference type="ARBA" id="ARBA00005801"/>
    </source>
</evidence>
<keyword evidence="2" id="KW-1133">Transmembrane helix</keyword>
<name>A0A2N3YN95_9MICO</name>
<dbReference type="RefSeq" id="WP_101396941.1">
    <property type="nucleotide sequence ID" value="NZ_PJNE01000001.1"/>
</dbReference>